<accession>A0A6I3SC74</accession>
<keyword evidence="2" id="KW-1185">Reference proteome</keyword>
<sequence>MALDETRAISGTFGEVWREGNQMTQASEMQAKVKVHKADIKVSGDRWIGKKVVALEGTGSLKGFKVTSEMLQMHDPVAKNEKGYVKTELISKLDDPEAYGCERIRLKNVIFDEIPLVGWKVGEIVEEEWPFTFKGYELLDPIVES</sequence>
<reference evidence="1 2" key="1">
    <citation type="submission" date="2019-11" db="EMBL/GenBank/DDBJ databases">
        <title>Whole-genome sequence of a the green, strictly anaerobic photosynthetic bacterium Heliobacillus mobilis DSM 6151.</title>
        <authorList>
            <person name="Kyndt J.A."/>
            <person name="Meyer T.E."/>
        </authorList>
    </citation>
    <scope>NUCLEOTIDE SEQUENCE [LARGE SCALE GENOMIC DNA]</scope>
    <source>
        <strain evidence="1 2">DSM 6151</strain>
    </source>
</reference>
<comment type="caution">
    <text evidence="1">The sequence shown here is derived from an EMBL/GenBank/DDBJ whole genome shotgun (WGS) entry which is preliminary data.</text>
</comment>
<dbReference type="InterPro" id="IPR038628">
    <property type="entry name" value="XkdM-like_sf"/>
</dbReference>
<dbReference type="EMBL" id="WNKU01000001">
    <property type="protein sequence ID" value="MTV47763.1"/>
    <property type="molecule type" value="Genomic_DNA"/>
</dbReference>
<dbReference type="SUPFAM" id="SSF69279">
    <property type="entry name" value="Phage tail proteins"/>
    <property type="match status" value="1"/>
</dbReference>
<evidence type="ECO:0000313" key="2">
    <source>
        <dbReference type="Proteomes" id="UP000430670"/>
    </source>
</evidence>
<gene>
    <name evidence="1" type="ORF">GJ688_02040</name>
</gene>
<organism evidence="1 2">
    <name type="scientific">Heliobacterium mobile</name>
    <name type="common">Heliobacillus mobilis</name>
    <dbReference type="NCBI Taxonomy" id="28064"/>
    <lineage>
        <taxon>Bacteria</taxon>
        <taxon>Bacillati</taxon>
        <taxon>Bacillota</taxon>
        <taxon>Clostridia</taxon>
        <taxon>Eubacteriales</taxon>
        <taxon>Heliobacteriaceae</taxon>
        <taxon>Heliobacterium</taxon>
    </lineage>
</organism>
<dbReference type="RefSeq" id="WP_170291566.1">
    <property type="nucleotide sequence ID" value="NZ_WNKU01000001.1"/>
</dbReference>
<dbReference type="Pfam" id="PF09393">
    <property type="entry name" value="DUF2001"/>
    <property type="match status" value="1"/>
</dbReference>
<dbReference type="InterPro" id="IPR018989">
    <property type="entry name" value="DUF2001"/>
</dbReference>
<dbReference type="Proteomes" id="UP000430670">
    <property type="component" value="Unassembled WGS sequence"/>
</dbReference>
<protein>
    <submittedName>
        <fullName evidence="1">Phage portal protein</fullName>
    </submittedName>
</protein>
<name>A0A6I3SC74_HELMO</name>
<dbReference type="AlphaFoldDB" id="A0A6I3SC74"/>
<proteinExistence type="predicted"/>
<evidence type="ECO:0000313" key="1">
    <source>
        <dbReference type="EMBL" id="MTV47763.1"/>
    </source>
</evidence>
<dbReference type="Gene3D" id="2.30.110.40">
    <property type="entry name" value="Phage tail tube protein"/>
    <property type="match status" value="1"/>
</dbReference>